<reference evidence="3" key="1">
    <citation type="submission" date="2014-09" db="EMBL/GenBank/DDBJ databases">
        <title>Draft genome sequence of an oleaginous Mucoromycotina fungus Mucor ambiguus NBRC6742.</title>
        <authorList>
            <person name="Takeda I."/>
            <person name="Yamane N."/>
            <person name="Morita T."/>
            <person name="Tamano K."/>
            <person name="Machida M."/>
            <person name="Baker S."/>
            <person name="Koike H."/>
        </authorList>
    </citation>
    <scope>NUCLEOTIDE SEQUENCE</scope>
    <source>
        <strain evidence="3">NBRC 6742</strain>
    </source>
</reference>
<accession>A0A0C9N8T1</accession>
<evidence type="ECO:0000313" key="3">
    <source>
        <dbReference type="EMBL" id="GAN11098.1"/>
    </source>
</evidence>
<keyword evidence="2" id="KW-0812">Transmembrane</keyword>
<dbReference type="AlphaFoldDB" id="A0A0C9N8T1"/>
<evidence type="ECO:0000256" key="2">
    <source>
        <dbReference type="SAM" id="Phobius"/>
    </source>
</evidence>
<dbReference type="OrthoDB" id="1845550at2759"/>
<proteinExistence type="predicted"/>
<organism evidence="3">
    <name type="scientific">Mucor ambiguus</name>
    <dbReference type="NCBI Taxonomy" id="91626"/>
    <lineage>
        <taxon>Eukaryota</taxon>
        <taxon>Fungi</taxon>
        <taxon>Fungi incertae sedis</taxon>
        <taxon>Mucoromycota</taxon>
        <taxon>Mucoromycotina</taxon>
        <taxon>Mucoromycetes</taxon>
        <taxon>Mucorales</taxon>
        <taxon>Mucorineae</taxon>
        <taxon>Mucoraceae</taxon>
        <taxon>Mucor</taxon>
    </lineage>
</organism>
<keyword evidence="4" id="KW-1185">Reference proteome</keyword>
<keyword evidence="2" id="KW-1133">Transmembrane helix</keyword>
<dbReference type="EMBL" id="DF836760">
    <property type="protein sequence ID" value="GAN11098.1"/>
    <property type="molecule type" value="Genomic_DNA"/>
</dbReference>
<gene>
    <name evidence="3" type="ORF">MAM1_0471c10655</name>
</gene>
<sequence length="75" mass="8287">MSGVATYYAKMFGAGAAMGAGLEVLLIKSNYYQMLAASEAKQRLKDLKQEQEDLERYNRMQQSQQASSSSPSSEN</sequence>
<protein>
    <submittedName>
        <fullName evidence="3">Uncharacterized protein</fullName>
    </submittedName>
</protein>
<name>A0A0C9N8T1_9FUNG</name>
<evidence type="ECO:0000256" key="1">
    <source>
        <dbReference type="SAM" id="MobiDB-lite"/>
    </source>
</evidence>
<feature type="compositionally biased region" description="Low complexity" evidence="1">
    <location>
        <begin position="61"/>
        <end position="75"/>
    </location>
</feature>
<evidence type="ECO:0000313" key="4">
    <source>
        <dbReference type="Proteomes" id="UP000053815"/>
    </source>
</evidence>
<keyword evidence="2" id="KW-0472">Membrane</keyword>
<feature type="transmembrane region" description="Helical" evidence="2">
    <location>
        <begin position="6"/>
        <end position="27"/>
    </location>
</feature>
<dbReference type="Proteomes" id="UP000053815">
    <property type="component" value="Unassembled WGS sequence"/>
</dbReference>
<feature type="region of interest" description="Disordered" evidence="1">
    <location>
        <begin position="55"/>
        <end position="75"/>
    </location>
</feature>